<organism evidence="2 3">
    <name type="scientific">Listeria monocytogenes</name>
    <dbReference type="NCBI Taxonomy" id="1639"/>
    <lineage>
        <taxon>Bacteria</taxon>
        <taxon>Bacillati</taxon>
        <taxon>Bacillota</taxon>
        <taxon>Bacilli</taxon>
        <taxon>Bacillales</taxon>
        <taxon>Listeriaceae</taxon>
        <taxon>Listeria</taxon>
    </lineage>
</organism>
<reference evidence="2 3" key="1">
    <citation type="submission" date="2018-06" db="EMBL/GenBank/DDBJ databases">
        <authorList>
            <consortium name="GenomeTrakr: Next Generation Sequencing Network for Food Pathogen Tracability"/>
        </authorList>
    </citation>
    <scope>NUCLEOTIDE SEQUENCE [LARGE SCALE GENOMIC DNA]</scope>
    <source>
        <strain evidence="2 3">FDA00008584</strain>
    </source>
</reference>
<dbReference type="Pfam" id="PF05709">
    <property type="entry name" value="Sipho_tail"/>
    <property type="match status" value="1"/>
</dbReference>
<feature type="domain" description="Siphovirus-type tail component RIFT-related" evidence="1">
    <location>
        <begin position="23"/>
        <end position="129"/>
    </location>
</feature>
<accession>A0A823DDU6</accession>
<dbReference type="AlphaFoldDB" id="A0A823DDU6"/>
<dbReference type="InterPro" id="IPR008841">
    <property type="entry name" value="Siphovirus-type_tail_N"/>
</dbReference>
<proteinExistence type="predicted"/>
<evidence type="ECO:0000313" key="3">
    <source>
        <dbReference type="Proteomes" id="UP000403352"/>
    </source>
</evidence>
<dbReference type="Proteomes" id="UP000403352">
    <property type="component" value="Unassembled WGS sequence"/>
</dbReference>
<dbReference type="EMBL" id="AAALRN010000007">
    <property type="protein sequence ID" value="EAD1186105.1"/>
    <property type="molecule type" value="Genomic_DNA"/>
</dbReference>
<name>A0A823DDU6_LISMN</name>
<comment type="caution">
    <text evidence="2">The sequence shown here is derived from an EMBL/GenBank/DDBJ whole genome shotgun (WGS) entry which is preliminary data.</text>
</comment>
<gene>
    <name evidence="2" type="ORF">QD52_13540</name>
</gene>
<evidence type="ECO:0000313" key="2">
    <source>
        <dbReference type="EMBL" id="EAD1186105.1"/>
    </source>
</evidence>
<protein>
    <submittedName>
        <fullName evidence="2">Phage tail family protein</fullName>
    </submittedName>
</protein>
<sequence length="278" mass="31619">MEQPNKKKWIMLQVGGKDLELTAYKGLHFIEQVFTEINPNPVVNQQENQDGDDHVITLYQPFDLVLRCYINTTSFNSVQLAVEELKQLLNRREAYYVVNSDLPMFRYLVNSCKIEVETLGNGRDAELTFTFNVTKGYKESSASTLDPLIADNLYGFGMGLHLNEDPKYTHSSSEFYIYNAGFEIDPRRGHTLKIALTCNSEKGITIKNRTTGDTFTYNKPLKKGQVLLLDGVYPYLDSNIATRDTNRGIIRLANGSNDIQISGATNIDVSFAFYFLYR</sequence>
<evidence type="ECO:0000259" key="1">
    <source>
        <dbReference type="Pfam" id="PF05709"/>
    </source>
</evidence>